<sequence length="191" mass="21763">MGRHGILGARHIAEALQIPFEPIQSIILELGLILLSWRWCAPFPEELQSITSAEGGASSSYPSLFRREGHRKKLQRADCIPLIFPRLLCNSGTLGYPSEPQLERKRICREPFTLDKWNNMTAYKVDQPEQPQPAARRASPRHIPRLLQLLRAVLLQEMAAIRACQEQMLATQAQQAAILRQLQVHFDCHKL</sequence>
<reference evidence="1 2" key="1">
    <citation type="journal article" date="2018" name="PLoS Genet.">
        <title>Population sequencing reveals clonal diversity and ancestral inbreeding in the grapevine cultivar Chardonnay.</title>
        <authorList>
            <person name="Roach M.J."/>
            <person name="Johnson D.L."/>
            <person name="Bohlmann J."/>
            <person name="van Vuuren H.J."/>
            <person name="Jones S.J."/>
            <person name="Pretorius I.S."/>
            <person name="Schmidt S.A."/>
            <person name="Borneman A.R."/>
        </authorList>
    </citation>
    <scope>NUCLEOTIDE SEQUENCE [LARGE SCALE GENOMIC DNA]</scope>
    <source>
        <strain evidence="2">cv. Chardonnay</strain>
        <tissue evidence="1">Leaf</tissue>
    </source>
</reference>
<name>A0A438JFD0_VITVI</name>
<evidence type="ECO:0000313" key="1">
    <source>
        <dbReference type="EMBL" id="RVX07658.1"/>
    </source>
</evidence>
<dbReference type="AlphaFoldDB" id="A0A438JFD0"/>
<dbReference type="Proteomes" id="UP000288805">
    <property type="component" value="Unassembled WGS sequence"/>
</dbReference>
<protein>
    <submittedName>
        <fullName evidence="1">Uncharacterized protein</fullName>
    </submittedName>
</protein>
<evidence type="ECO:0000313" key="2">
    <source>
        <dbReference type="Proteomes" id="UP000288805"/>
    </source>
</evidence>
<organism evidence="1 2">
    <name type="scientific">Vitis vinifera</name>
    <name type="common">Grape</name>
    <dbReference type="NCBI Taxonomy" id="29760"/>
    <lineage>
        <taxon>Eukaryota</taxon>
        <taxon>Viridiplantae</taxon>
        <taxon>Streptophyta</taxon>
        <taxon>Embryophyta</taxon>
        <taxon>Tracheophyta</taxon>
        <taxon>Spermatophyta</taxon>
        <taxon>Magnoliopsida</taxon>
        <taxon>eudicotyledons</taxon>
        <taxon>Gunneridae</taxon>
        <taxon>Pentapetalae</taxon>
        <taxon>rosids</taxon>
        <taxon>Vitales</taxon>
        <taxon>Vitaceae</taxon>
        <taxon>Viteae</taxon>
        <taxon>Vitis</taxon>
    </lineage>
</organism>
<accession>A0A438JFD0</accession>
<gene>
    <name evidence="1" type="ORF">CK203_021859</name>
</gene>
<dbReference type="EMBL" id="QGNW01000044">
    <property type="protein sequence ID" value="RVX07658.1"/>
    <property type="molecule type" value="Genomic_DNA"/>
</dbReference>
<proteinExistence type="predicted"/>
<comment type="caution">
    <text evidence="1">The sequence shown here is derived from an EMBL/GenBank/DDBJ whole genome shotgun (WGS) entry which is preliminary data.</text>
</comment>